<keyword evidence="1" id="KW-0808">Transferase</keyword>
<dbReference type="PROSITE" id="PS50305">
    <property type="entry name" value="SIRTUIN"/>
    <property type="match status" value="1"/>
</dbReference>
<evidence type="ECO:0000256" key="1">
    <source>
        <dbReference type="ARBA" id="ARBA00022679"/>
    </source>
</evidence>
<protein>
    <submittedName>
        <fullName evidence="5">NAD-dependent protein deacetylase of SIR2 family</fullName>
    </submittedName>
</protein>
<dbReference type="RefSeq" id="WP_151597843.1">
    <property type="nucleotide sequence ID" value="NZ_WBMS02000037.1"/>
</dbReference>
<proteinExistence type="predicted"/>
<evidence type="ECO:0000256" key="2">
    <source>
        <dbReference type="ARBA" id="ARBA00023027"/>
    </source>
</evidence>
<keyword evidence="2" id="KW-0520">NAD</keyword>
<dbReference type="EMBL" id="WBMS02000037">
    <property type="protein sequence ID" value="MWA05381.1"/>
    <property type="molecule type" value="Genomic_DNA"/>
</dbReference>
<keyword evidence="6" id="KW-1185">Reference proteome</keyword>
<dbReference type="Gene3D" id="3.30.1600.10">
    <property type="entry name" value="SIR2/SIRT2 'Small Domain"/>
    <property type="match status" value="1"/>
</dbReference>
<evidence type="ECO:0000313" key="6">
    <source>
        <dbReference type="Proteomes" id="UP000462055"/>
    </source>
</evidence>
<evidence type="ECO:0000313" key="5">
    <source>
        <dbReference type="EMBL" id="MWA05381.1"/>
    </source>
</evidence>
<dbReference type="Proteomes" id="UP000462055">
    <property type="component" value="Unassembled WGS sequence"/>
</dbReference>
<dbReference type="GO" id="GO:0016740">
    <property type="term" value="F:transferase activity"/>
    <property type="evidence" value="ECO:0007669"/>
    <property type="project" value="UniProtKB-KW"/>
</dbReference>
<reference evidence="5" key="1">
    <citation type="submission" date="2019-12" db="EMBL/GenBank/DDBJ databases">
        <title>Actinomadura physcomitrii sp. nov., a novel actinomycete isolated from moss [Physcomitrium sphaericum (Ludw) Fuernr].</title>
        <authorList>
            <person name="Zhuang X."/>
        </authorList>
    </citation>
    <scope>NUCLEOTIDE SEQUENCE [LARGE SCALE GENOMIC DNA]</scope>
    <source>
        <strain evidence="5">LD22</strain>
    </source>
</reference>
<evidence type="ECO:0000256" key="3">
    <source>
        <dbReference type="PROSITE-ProRule" id="PRU00236"/>
    </source>
</evidence>
<comment type="caution">
    <text evidence="3">Lacks conserved residue(s) required for the propagation of feature annotation.</text>
</comment>
<dbReference type="InterPro" id="IPR029035">
    <property type="entry name" value="DHS-like_NAD/FAD-binding_dom"/>
</dbReference>
<feature type="domain" description="Deacetylase sirtuin-type" evidence="4">
    <location>
        <begin position="1"/>
        <end position="290"/>
    </location>
</feature>
<comment type="caution">
    <text evidence="5">The sequence shown here is derived from an EMBL/GenBank/DDBJ whole genome shotgun (WGS) entry which is preliminary data.</text>
</comment>
<name>A0A6I4MPM9_9ACTN</name>
<dbReference type="AlphaFoldDB" id="A0A6I4MPM9"/>
<dbReference type="InterPro" id="IPR026591">
    <property type="entry name" value="Sirtuin_cat_small_dom_sf"/>
</dbReference>
<dbReference type="SUPFAM" id="SSF52467">
    <property type="entry name" value="DHS-like NAD/FAD-binding domain"/>
    <property type="match status" value="1"/>
</dbReference>
<evidence type="ECO:0000259" key="4">
    <source>
        <dbReference type="PROSITE" id="PS50305"/>
    </source>
</evidence>
<sequence>MMTVAAQVTALEAWLNDADRVLVGAGAGLSAAAGFDYGDTETFARLFPDLARQGFTAQYQMIGRRLPQPQLWGYWYRHVHHMRFADHGPNQIYLGVRDLIGEKDHFVHTSNVDSLFARNGFDPGHVHTPQGDYALLQCTVPCSRRTWPVEPWLRRGLAGLDRASGCVTDADALPRCPTCQGPAFLNVRIDQSFIDDHFGPVRRALNEWIEARRDQKLLILEIGAGFNTPAVVRCPMERLARTSVNTRLVRINRDHPQIPTVLEDRGLSIRADIAEVLDLINIPSRKQKPA</sequence>
<organism evidence="5 6">
    <name type="scientific">Actinomadura physcomitrii</name>
    <dbReference type="NCBI Taxonomy" id="2650748"/>
    <lineage>
        <taxon>Bacteria</taxon>
        <taxon>Bacillati</taxon>
        <taxon>Actinomycetota</taxon>
        <taxon>Actinomycetes</taxon>
        <taxon>Streptosporangiales</taxon>
        <taxon>Thermomonosporaceae</taxon>
        <taxon>Actinomadura</taxon>
    </lineage>
</organism>
<accession>A0A6I4MPM9</accession>
<dbReference type="InterPro" id="IPR026590">
    <property type="entry name" value="Ssirtuin_cat_dom"/>
</dbReference>
<dbReference type="Gene3D" id="3.40.50.1220">
    <property type="entry name" value="TPP-binding domain"/>
    <property type="match status" value="1"/>
</dbReference>
<gene>
    <name evidence="5" type="ORF">F8568_034470</name>
</gene>